<evidence type="ECO:0000256" key="1">
    <source>
        <dbReference type="SAM" id="MobiDB-lite"/>
    </source>
</evidence>
<keyword evidence="3" id="KW-1185">Reference proteome</keyword>
<dbReference type="AlphaFoldDB" id="A0A392N631"/>
<name>A0A392N631_9FABA</name>
<dbReference type="Proteomes" id="UP000265520">
    <property type="component" value="Unassembled WGS sequence"/>
</dbReference>
<accession>A0A392N631</accession>
<evidence type="ECO:0000313" key="3">
    <source>
        <dbReference type="Proteomes" id="UP000265520"/>
    </source>
</evidence>
<evidence type="ECO:0000313" key="2">
    <source>
        <dbReference type="EMBL" id="MCH95267.1"/>
    </source>
</evidence>
<sequence>MLKQMEFLRWYPNRATPKEEQLKAIKGRGPPNAISGLSD</sequence>
<proteinExistence type="predicted"/>
<dbReference type="EMBL" id="LXQA010029380">
    <property type="protein sequence ID" value="MCH95267.1"/>
    <property type="molecule type" value="Genomic_DNA"/>
</dbReference>
<protein>
    <submittedName>
        <fullName evidence="2">Uncharacterized protein</fullName>
    </submittedName>
</protein>
<reference evidence="2 3" key="1">
    <citation type="journal article" date="2018" name="Front. Plant Sci.">
        <title>Red Clover (Trifolium pratense) and Zigzag Clover (T. medium) - A Picture of Genomic Similarities and Differences.</title>
        <authorList>
            <person name="Dluhosova J."/>
            <person name="Istvanek J."/>
            <person name="Nedelnik J."/>
            <person name="Repkova J."/>
        </authorList>
    </citation>
    <scope>NUCLEOTIDE SEQUENCE [LARGE SCALE GENOMIC DNA]</scope>
    <source>
        <strain evidence="3">cv. 10/8</strain>
        <tissue evidence="2">Leaf</tissue>
    </source>
</reference>
<organism evidence="2 3">
    <name type="scientific">Trifolium medium</name>
    <dbReference type="NCBI Taxonomy" id="97028"/>
    <lineage>
        <taxon>Eukaryota</taxon>
        <taxon>Viridiplantae</taxon>
        <taxon>Streptophyta</taxon>
        <taxon>Embryophyta</taxon>
        <taxon>Tracheophyta</taxon>
        <taxon>Spermatophyta</taxon>
        <taxon>Magnoliopsida</taxon>
        <taxon>eudicotyledons</taxon>
        <taxon>Gunneridae</taxon>
        <taxon>Pentapetalae</taxon>
        <taxon>rosids</taxon>
        <taxon>fabids</taxon>
        <taxon>Fabales</taxon>
        <taxon>Fabaceae</taxon>
        <taxon>Papilionoideae</taxon>
        <taxon>50 kb inversion clade</taxon>
        <taxon>NPAAA clade</taxon>
        <taxon>Hologalegina</taxon>
        <taxon>IRL clade</taxon>
        <taxon>Trifolieae</taxon>
        <taxon>Trifolium</taxon>
    </lineage>
</organism>
<feature type="region of interest" description="Disordered" evidence="1">
    <location>
        <begin position="19"/>
        <end position="39"/>
    </location>
</feature>
<comment type="caution">
    <text evidence="2">The sequence shown here is derived from an EMBL/GenBank/DDBJ whole genome shotgun (WGS) entry which is preliminary data.</text>
</comment>